<feature type="transmembrane region" description="Helical" evidence="1">
    <location>
        <begin position="41"/>
        <end position="63"/>
    </location>
</feature>
<dbReference type="AlphaFoldDB" id="A0A3N4JRM3"/>
<dbReference type="EMBL" id="ML120385">
    <property type="protein sequence ID" value="RPA99658.1"/>
    <property type="molecule type" value="Genomic_DNA"/>
</dbReference>
<reference evidence="2 3" key="1">
    <citation type="journal article" date="2018" name="Nat. Ecol. Evol.">
        <title>Pezizomycetes genomes reveal the molecular basis of ectomycorrhizal truffle lifestyle.</title>
        <authorList>
            <person name="Murat C."/>
            <person name="Payen T."/>
            <person name="Noel B."/>
            <person name="Kuo A."/>
            <person name="Morin E."/>
            <person name="Chen J."/>
            <person name="Kohler A."/>
            <person name="Krizsan K."/>
            <person name="Balestrini R."/>
            <person name="Da Silva C."/>
            <person name="Montanini B."/>
            <person name="Hainaut M."/>
            <person name="Levati E."/>
            <person name="Barry K.W."/>
            <person name="Belfiori B."/>
            <person name="Cichocki N."/>
            <person name="Clum A."/>
            <person name="Dockter R.B."/>
            <person name="Fauchery L."/>
            <person name="Guy J."/>
            <person name="Iotti M."/>
            <person name="Le Tacon F."/>
            <person name="Lindquist E.A."/>
            <person name="Lipzen A."/>
            <person name="Malagnac F."/>
            <person name="Mello A."/>
            <person name="Molinier V."/>
            <person name="Miyauchi S."/>
            <person name="Poulain J."/>
            <person name="Riccioni C."/>
            <person name="Rubini A."/>
            <person name="Sitrit Y."/>
            <person name="Splivallo R."/>
            <person name="Traeger S."/>
            <person name="Wang M."/>
            <person name="Zifcakova L."/>
            <person name="Wipf D."/>
            <person name="Zambonelli A."/>
            <person name="Paolocci F."/>
            <person name="Nowrousian M."/>
            <person name="Ottonello S."/>
            <person name="Baldrian P."/>
            <person name="Spatafora J.W."/>
            <person name="Henrissat B."/>
            <person name="Nagy L.G."/>
            <person name="Aury J.M."/>
            <person name="Wincker P."/>
            <person name="Grigoriev I.V."/>
            <person name="Bonfante P."/>
            <person name="Martin F.M."/>
        </authorList>
    </citation>
    <scope>NUCLEOTIDE SEQUENCE [LARGE SCALE GENOMIC DNA]</scope>
    <source>
        <strain evidence="2 3">120613-1</strain>
    </source>
</reference>
<feature type="transmembrane region" description="Helical" evidence="1">
    <location>
        <begin position="126"/>
        <end position="148"/>
    </location>
</feature>
<feature type="transmembrane region" description="Helical" evidence="1">
    <location>
        <begin position="91"/>
        <end position="114"/>
    </location>
</feature>
<evidence type="ECO:0000256" key="1">
    <source>
        <dbReference type="SAM" id="Phobius"/>
    </source>
</evidence>
<feature type="transmembrane region" description="Helical" evidence="1">
    <location>
        <begin position="12"/>
        <end position="29"/>
    </location>
</feature>
<organism evidence="2 3">
    <name type="scientific">Choiromyces venosus 120613-1</name>
    <dbReference type="NCBI Taxonomy" id="1336337"/>
    <lineage>
        <taxon>Eukaryota</taxon>
        <taxon>Fungi</taxon>
        <taxon>Dikarya</taxon>
        <taxon>Ascomycota</taxon>
        <taxon>Pezizomycotina</taxon>
        <taxon>Pezizomycetes</taxon>
        <taxon>Pezizales</taxon>
        <taxon>Tuberaceae</taxon>
        <taxon>Choiromyces</taxon>
    </lineage>
</organism>
<proteinExistence type="predicted"/>
<sequence length="170" mass="20215">MGWDGLEHIRNGRAVSIVWIMISLFFLSLKPIHGWDSSFEFLLSNFFSSFTIVLNKVIIPNFYFSLLPIPHVVISCTFYEMTGKEGSWGDFVLFILFFPSFFSFFFLFFFSFSYYHTHTVAEIVKIVFWIPLFLFFFFSISFVVKPFLYSLFDFLFSRYPYAPFYLALLS</sequence>
<evidence type="ECO:0000313" key="3">
    <source>
        <dbReference type="Proteomes" id="UP000276215"/>
    </source>
</evidence>
<protein>
    <submittedName>
        <fullName evidence="2">Uncharacterized protein</fullName>
    </submittedName>
</protein>
<keyword evidence="3" id="KW-1185">Reference proteome</keyword>
<accession>A0A3N4JRM3</accession>
<name>A0A3N4JRM3_9PEZI</name>
<keyword evidence="1" id="KW-0812">Transmembrane</keyword>
<keyword evidence="1" id="KW-1133">Transmembrane helix</keyword>
<gene>
    <name evidence="2" type="ORF">L873DRAFT_871188</name>
</gene>
<keyword evidence="1" id="KW-0472">Membrane</keyword>
<dbReference type="Proteomes" id="UP000276215">
    <property type="component" value="Unassembled WGS sequence"/>
</dbReference>
<evidence type="ECO:0000313" key="2">
    <source>
        <dbReference type="EMBL" id="RPA99658.1"/>
    </source>
</evidence>